<feature type="region of interest" description="Disordered" evidence="8">
    <location>
        <begin position="58"/>
        <end position="103"/>
    </location>
</feature>
<dbReference type="GO" id="GO:0005634">
    <property type="term" value="C:nucleus"/>
    <property type="evidence" value="ECO:0007669"/>
    <property type="project" value="UniProtKB-SubCell"/>
</dbReference>
<comment type="subcellular location">
    <subcellularLocation>
        <location evidence="1">Nucleus</location>
    </subcellularLocation>
</comment>
<gene>
    <name evidence="11" type="ORF">BGT96224V2_LOCUS7015</name>
</gene>
<dbReference type="PANTHER" id="PTHR46714:SF6">
    <property type="entry name" value="TRANSCRIPTIONAL ACTIVATOR HAC1"/>
    <property type="match status" value="1"/>
</dbReference>
<dbReference type="AlphaFoldDB" id="A0A381LJ15"/>
<evidence type="ECO:0000256" key="7">
    <source>
        <dbReference type="ARBA" id="ARBA00023242"/>
    </source>
</evidence>
<proteinExistence type="inferred from homology"/>
<dbReference type="GO" id="GO:0003677">
    <property type="term" value="F:DNA binding"/>
    <property type="evidence" value="ECO:0007669"/>
    <property type="project" value="UniProtKB-KW"/>
</dbReference>
<evidence type="ECO:0000256" key="5">
    <source>
        <dbReference type="ARBA" id="ARBA00023163"/>
    </source>
</evidence>
<feature type="compositionally biased region" description="Basic and acidic residues" evidence="8">
    <location>
        <begin position="92"/>
        <end position="103"/>
    </location>
</feature>
<feature type="transmembrane region" description="Helical" evidence="9">
    <location>
        <begin position="311"/>
        <end position="333"/>
    </location>
</feature>
<comment type="similarity">
    <text evidence="2">Belongs to the bZIP family.</text>
</comment>
<organism evidence="11">
    <name type="scientific">Blumeria graminis f. sp. tritici 96224</name>
    <dbReference type="NCBI Taxonomy" id="1268274"/>
    <lineage>
        <taxon>Eukaryota</taxon>
        <taxon>Fungi</taxon>
        <taxon>Dikarya</taxon>
        <taxon>Ascomycota</taxon>
        <taxon>Pezizomycotina</taxon>
        <taxon>Leotiomycetes</taxon>
        <taxon>Erysiphales</taxon>
        <taxon>Erysiphaceae</taxon>
        <taxon>Blumeria</taxon>
    </lineage>
</organism>
<sequence length="472" mass="52388">MDSSAHFNFEHSPAESNIESFASTPVSFCPSLFDNTMNPIEVLTPQSFDDECFFGNITDNTPMEKKPVKKRKSWGQQLPEPKTNLPPRKRAKTEDEKEQRRVERVLRNRRAAQSSRERKRQEVEALEAEKQAIERKNLDLEMRLADMEAKYHLLQQELERFGGSAIRSFSVSTPPQSDIRASSPITFSQKLFASSSETPSSMTTRTISSGVPETVDPASLSPEIRPVASSSNAKSSDLTQHPAAVLCDLQCQSEITRPWKNLKPTLSMKISRVLVATYLIMTSATFSSLLTPIAQIMTSLKRGSPLSPTPSILSLIIWMATTTVSLTNSYCVTSSMTNLRRLKFSVRTSLLRRLLACSPNLARPLMDATMAAMRSASRQSKLRSGLLVVNVGISECETPSFEALMTLFWVVYQKDKVNLRRNLLSKPDAASELDMAGVKVLLGREGSSYESQSQAKNTNGSMLDGALFHGCC</sequence>
<keyword evidence="9" id="KW-0472">Membrane</keyword>
<dbReference type="InterPro" id="IPR046347">
    <property type="entry name" value="bZIP_sf"/>
</dbReference>
<dbReference type="GO" id="GO:0006986">
    <property type="term" value="P:response to unfolded protein"/>
    <property type="evidence" value="ECO:0007669"/>
    <property type="project" value="UniProtKB-KW"/>
</dbReference>
<reference evidence="11" key="1">
    <citation type="submission" date="2018-07" db="EMBL/GenBank/DDBJ databases">
        <authorList>
            <person name="Quirk P.G."/>
            <person name="Krulwich T.A."/>
        </authorList>
    </citation>
    <scope>NUCLEOTIDE SEQUENCE</scope>
    <source>
        <strain evidence="11">96224</strain>
    </source>
</reference>
<dbReference type="Pfam" id="PF07716">
    <property type="entry name" value="bZIP_2"/>
    <property type="match status" value="1"/>
</dbReference>
<protein>
    <submittedName>
        <fullName evidence="11">Bgt-2763</fullName>
    </submittedName>
</protein>
<feature type="region of interest" description="Disordered" evidence="8">
    <location>
        <begin position="192"/>
        <end position="221"/>
    </location>
</feature>
<feature type="compositionally biased region" description="Polar residues" evidence="8">
    <location>
        <begin position="192"/>
        <end position="211"/>
    </location>
</feature>
<keyword evidence="3" id="KW-0805">Transcription regulation</keyword>
<dbReference type="PANTHER" id="PTHR46714">
    <property type="entry name" value="TRANSCRIPTIONAL ACTIVATOR HAC1"/>
    <property type="match status" value="1"/>
</dbReference>
<dbReference type="GO" id="GO:0000981">
    <property type="term" value="F:DNA-binding transcription factor activity, RNA polymerase II-specific"/>
    <property type="evidence" value="ECO:0007669"/>
    <property type="project" value="InterPro"/>
</dbReference>
<dbReference type="EMBL" id="UIGY01000249">
    <property type="protein sequence ID" value="SUZ13899.1"/>
    <property type="molecule type" value="Genomic_DNA"/>
</dbReference>
<evidence type="ECO:0000256" key="6">
    <source>
        <dbReference type="ARBA" id="ARBA00023230"/>
    </source>
</evidence>
<keyword evidence="4" id="KW-0238">DNA-binding</keyword>
<keyword evidence="5" id="KW-0804">Transcription</keyword>
<dbReference type="SUPFAM" id="SSF57959">
    <property type="entry name" value="Leucine zipper domain"/>
    <property type="match status" value="1"/>
</dbReference>
<evidence type="ECO:0000256" key="1">
    <source>
        <dbReference type="ARBA" id="ARBA00004123"/>
    </source>
</evidence>
<evidence type="ECO:0000256" key="4">
    <source>
        <dbReference type="ARBA" id="ARBA00023125"/>
    </source>
</evidence>
<dbReference type="OrthoDB" id="674948at2759"/>
<dbReference type="InterPro" id="IPR044280">
    <property type="entry name" value="Hac1/HY5"/>
</dbReference>
<dbReference type="InterPro" id="IPR004827">
    <property type="entry name" value="bZIP"/>
</dbReference>
<evidence type="ECO:0000256" key="8">
    <source>
        <dbReference type="SAM" id="MobiDB-lite"/>
    </source>
</evidence>
<keyword evidence="6" id="KW-0834">Unfolded protein response</keyword>
<keyword evidence="9" id="KW-1133">Transmembrane helix</keyword>
<evidence type="ECO:0000256" key="2">
    <source>
        <dbReference type="ARBA" id="ARBA00007163"/>
    </source>
</evidence>
<dbReference type="PROSITE" id="PS50217">
    <property type="entry name" value="BZIP"/>
    <property type="match status" value="1"/>
</dbReference>
<name>A0A381LJ15_BLUGR</name>
<keyword evidence="7" id="KW-0539">Nucleus</keyword>
<dbReference type="SMART" id="SM00338">
    <property type="entry name" value="BRLZ"/>
    <property type="match status" value="1"/>
</dbReference>
<feature type="domain" description="BZIP" evidence="10">
    <location>
        <begin position="98"/>
        <end position="161"/>
    </location>
</feature>
<evidence type="ECO:0000256" key="3">
    <source>
        <dbReference type="ARBA" id="ARBA00023015"/>
    </source>
</evidence>
<evidence type="ECO:0000313" key="11">
    <source>
        <dbReference type="EMBL" id="SUZ13899.1"/>
    </source>
</evidence>
<keyword evidence="9" id="KW-0812">Transmembrane</keyword>
<feature type="transmembrane region" description="Helical" evidence="9">
    <location>
        <begin position="273"/>
        <end position="291"/>
    </location>
</feature>
<dbReference type="GO" id="GO:0045944">
    <property type="term" value="P:positive regulation of transcription by RNA polymerase II"/>
    <property type="evidence" value="ECO:0007669"/>
    <property type="project" value="InterPro"/>
</dbReference>
<accession>A0A381LJ15</accession>
<evidence type="ECO:0000259" key="10">
    <source>
        <dbReference type="PROSITE" id="PS50217"/>
    </source>
</evidence>
<evidence type="ECO:0000256" key="9">
    <source>
        <dbReference type="SAM" id="Phobius"/>
    </source>
</evidence>